<feature type="region of interest" description="Disordered" evidence="1">
    <location>
        <begin position="1"/>
        <end position="42"/>
    </location>
</feature>
<accession>A0A919D8Y7</accession>
<comment type="caution">
    <text evidence="2">The sequence shown here is derived from an EMBL/GenBank/DDBJ whole genome shotgun (WGS) entry which is preliminary data.</text>
</comment>
<protein>
    <submittedName>
        <fullName evidence="2">Uncharacterized protein</fullName>
    </submittedName>
</protein>
<sequence>MASSREKAGSARVGTSSPAPLSSVSIRCPAPLGRRSGDRRAPGLAAFARTSSVTRPAASAMERAALDVTEALGVRVDAEATAVDLADAQLHPFKRPLLPVKTTHPAEL</sequence>
<evidence type="ECO:0000313" key="2">
    <source>
        <dbReference type="EMBL" id="GHE14398.1"/>
    </source>
</evidence>
<proteinExistence type="predicted"/>
<reference evidence="2" key="1">
    <citation type="journal article" date="2014" name="Int. J. Syst. Evol. Microbiol.">
        <title>Complete genome sequence of Corynebacterium casei LMG S-19264T (=DSM 44701T), isolated from a smear-ripened cheese.</title>
        <authorList>
            <consortium name="US DOE Joint Genome Institute (JGI-PGF)"/>
            <person name="Walter F."/>
            <person name="Albersmeier A."/>
            <person name="Kalinowski J."/>
            <person name="Ruckert C."/>
        </authorList>
    </citation>
    <scope>NUCLEOTIDE SEQUENCE</scope>
    <source>
        <strain evidence="2">JCM 4714</strain>
    </source>
</reference>
<evidence type="ECO:0000256" key="1">
    <source>
        <dbReference type="SAM" id="MobiDB-lite"/>
    </source>
</evidence>
<organism evidence="2 3">
    <name type="scientific">Streptomyces alanosinicus</name>
    <dbReference type="NCBI Taxonomy" id="68171"/>
    <lineage>
        <taxon>Bacteria</taxon>
        <taxon>Bacillati</taxon>
        <taxon>Actinomycetota</taxon>
        <taxon>Actinomycetes</taxon>
        <taxon>Kitasatosporales</taxon>
        <taxon>Streptomycetaceae</taxon>
        <taxon>Streptomyces</taxon>
    </lineage>
</organism>
<name>A0A919D8Y7_9ACTN</name>
<keyword evidence="3" id="KW-1185">Reference proteome</keyword>
<feature type="compositionally biased region" description="Polar residues" evidence="1">
    <location>
        <begin position="13"/>
        <end position="25"/>
    </location>
</feature>
<dbReference type="AlphaFoldDB" id="A0A919D8Y7"/>
<reference evidence="2" key="2">
    <citation type="submission" date="2020-09" db="EMBL/GenBank/DDBJ databases">
        <authorList>
            <person name="Sun Q."/>
            <person name="Ohkuma M."/>
        </authorList>
    </citation>
    <scope>NUCLEOTIDE SEQUENCE</scope>
    <source>
        <strain evidence="2">JCM 4714</strain>
    </source>
</reference>
<gene>
    <name evidence="2" type="ORF">GCM10010339_84880</name>
</gene>
<dbReference type="Proteomes" id="UP000655443">
    <property type="component" value="Unassembled WGS sequence"/>
</dbReference>
<evidence type="ECO:0000313" key="3">
    <source>
        <dbReference type="Proteomes" id="UP000655443"/>
    </source>
</evidence>
<dbReference type="EMBL" id="BMVG01000049">
    <property type="protein sequence ID" value="GHE14398.1"/>
    <property type="molecule type" value="Genomic_DNA"/>
</dbReference>